<reference evidence="2" key="2">
    <citation type="submission" date="2023-05" db="EMBL/GenBank/DDBJ databases">
        <authorList>
            <consortium name="Lawrence Berkeley National Laboratory"/>
            <person name="Steindorff A."/>
            <person name="Hensen N."/>
            <person name="Bonometti L."/>
            <person name="Westerberg I."/>
            <person name="Brannstrom I.O."/>
            <person name="Guillou S."/>
            <person name="Cros-Aarteil S."/>
            <person name="Calhoun S."/>
            <person name="Haridas S."/>
            <person name="Kuo A."/>
            <person name="Mondo S."/>
            <person name="Pangilinan J."/>
            <person name="Riley R."/>
            <person name="Labutti K."/>
            <person name="Andreopoulos B."/>
            <person name="Lipzen A."/>
            <person name="Chen C."/>
            <person name="Yanf M."/>
            <person name="Daum C."/>
            <person name="Ng V."/>
            <person name="Clum A."/>
            <person name="Ohm R."/>
            <person name="Martin F."/>
            <person name="Silar P."/>
            <person name="Natvig D."/>
            <person name="Lalanne C."/>
            <person name="Gautier V."/>
            <person name="Ament-Velasquez S.L."/>
            <person name="Kruys A."/>
            <person name="Hutchinson M.I."/>
            <person name="Powell A.J."/>
            <person name="Barry K."/>
            <person name="Miller A.N."/>
            <person name="Grigoriev I.V."/>
            <person name="Debuchy R."/>
            <person name="Gladieux P."/>
            <person name="Thoren M.H."/>
            <person name="Johannesson H."/>
        </authorList>
    </citation>
    <scope>NUCLEOTIDE SEQUENCE</scope>
    <source>
        <strain evidence="2">CBS 532.94</strain>
    </source>
</reference>
<protein>
    <submittedName>
        <fullName evidence="2">Uncharacterized protein</fullName>
    </submittedName>
</protein>
<feature type="transmembrane region" description="Helical" evidence="1">
    <location>
        <begin position="66"/>
        <end position="88"/>
    </location>
</feature>
<evidence type="ECO:0000313" key="2">
    <source>
        <dbReference type="EMBL" id="KAK4235387.1"/>
    </source>
</evidence>
<comment type="caution">
    <text evidence="2">The sequence shown here is derived from an EMBL/GenBank/DDBJ whole genome shotgun (WGS) entry which is preliminary data.</text>
</comment>
<feature type="transmembrane region" description="Helical" evidence="1">
    <location>
        <begin position="100"/>
        <end position="121"/>
    </location>
</feature>
<sequence length="241" mass="26728">MSAPYIVGDSSPFLKRVLIPFWIIRIIIMIIQIGIYALLVAGLGVFKDDIQRLYAQYNTTLNYDAVLAVSCIIMVIVLLCLILDIVCIVKRARRTLSPPFFLGVNITQSLFYVVNFILSMIGARNGALAIVISVIILLSFLGLLIYASVVYHQYRKGTLRGAYAPANNPEIHNLVASQGYPQTAYPPQSYAQDYPTKTAYYDQQAAAQTQAAYSGMGYSAQAYGQPHPQQQGYEMQPRQGV</sequence>
<reference evidence="2" key="1">
    <citation type="journal article" date="2023" name="Mol. Phylogenet. Evol.">
        <title>Genome-scale phylogeny and comparative genomics of the fungal order Sordariales.</title>
        <authorList>
            <person name="Hensen N."/>
            <person name="Bonometti L."/>
            <person name="Westerberg I."/>
            <person name="Brannstrom I.O."/>
            <person name="Guillou S."/>
            <person name="Cros-Aarteil S."/>
            <person name="Calhoun S."/>
            <person name="Haridas S."/>
            <person name="Kuo A."/>
            <person name="Mondo S."/>
            <person name="Pangilinan J."/>
            <person name="Riley R."/>
            <person name="LaButti K."/>
            <person name="Andreopoulos B."/>
            <person name="Lipzen A."/>
            <person name="Chen C."/>
            <person name="Yan M."/>
            <person name="Daum C."/>
            <person name="Ng V."/>
            <person name="Clum A."/>
            <person name="Steindorff A."/>
            <person name="Ohm R.A."/>
            <person name="Martin F."/>
            <person name="Silar P."/>
            <person name="Natvig D.O."/>
            <person name="Lalanne C."/>
            <person name="Gautier V."/>
            <person name="Ament-Velasquez S.L."/>
            <person name="Kruys A."/>
            <person name="Hutchinson M.I."/>
            <person name="Powell A.J."/>
            <person name="Barry K."/>
            <person name="Miller A.N."/>
            <person name="Grigoriev I.V."/>
            <person name="Debuchy R."/>
            <person name="Gladieux P."/>
            <person name="Hiltunen Thoren M."/>
            <person name="Johannesson H."/>
        </authorList>
    </citation>
    <scope>NUCLEOTIDE SEQUENCE</scope>
    <source>
        <strain evidence="2">CBS 532.94</strain>
    </source>
</reference>
<name>A0AAN7C610_9PEZI</name>
<keyword evidence="1" id="KW-1133">Transmembrane helix</keyword>
<feature type="transmembrane region" description="Helical" evidence="1">
    <location>
        <begin position="21"/>
        <end position="46"/>
    </location>
</feature>
<keyword evidence="1" id="KW-0812">Transmembrane</keyword>
<keyword evidence="3" id="KW-1185">Reference proteome</keyword>
<feature type="transmembrane region" description="Helical" evidence="1">
    <location>
        <begin position="127"/>
        <end position="151"/>
    </location>
</feature>
<keyword evidence="1" id="KW-0472">Membrane</keyword>
<proteinExistence type="predicted"/>
<gene>
    <name evidence="2" type="ORF">C8A03DRAFT_17872</name>
</gene>
<dbReference type="AlphaFoldDB" id="A0AAN7C610"/>
<organism evidence="2 3">
    <name type="scientific">Achaetomium macrosporum</name>
    <dbReference type="NCBI Taxonomy" id="79813"/>
    <lineage>
        <taxon>Eukaryota</taxon>
        <taxon>Fungi</taxon>
        <taxon>Dikarya</taxon>
        <taxon>Ascomycota</taxon>
        <taxon>Pezizomycotina</taxon>
        <taxon>Sordariomycetes</taxon>
        <taxon>Sordariomycetidae</taxon>
        <taxon>Sordariales</taxon>
        <taxon>Chaetomiaceae</taxon>
        <taxon>Achaetomium</taxon>
    </lineage>
</organism>
<evidence type="ECO:0000256" key="1">
    <source>
        <dbReference type="SAM" id="Phobius"/>
    </source>
</evidence>
<dbReference type="Proteomes" id="UP001303760">
    <property type="component" value="Unassembled WGS sequence"/>
</dbReference>
<evidence type="ECO:0000313" key="3">
    <source>
        <dbReference type="Proteomes" id="UP001303760"/>
    </source>
</evidence>
<accession>A0AAN7C610</accession>
<dbReference type="EMBL" id="MU860272">
    <property type="protein sequence ID" value="KAK4235387.1"/>
    <property type="molecule type" value="Genomic_DNA"/>
</dbReference>